<dbReference type="Pfam" id="PF00588">
    <property type="entry name" value="SpoU_methylase"/>
    <property type="match status" value="1"/>
</dbReference>
<dbReference type="EC" id="2.1.1.200" evidence="6"/>
<dbReference type="GO" id="GO:0005829">
    <property type="term" value="C:cytosol"/>
    <property type="evidence" value="ECO:0007669"/>
    <property type="project" value="TreeGrafter"/>
</dbReference>
<comment type="similarity">
    <text evidence="1">Belongs to the class IV-like SAM-binding methyltransferase superfamily. RNA methyltransferase TrmH family.</text>
</comment>
<evidence type="ECO:0000259" key="5">
    <source>
        <dbReference type="Pfam" id="PF00588"/>
    </source>
</evidence>
<evidence type="ECO:0000256" key="3">
    <source>
        <dbReference type="ARBA" id="ARBA00022679"/>
    </source>
</evidence>
<dbReference type="AlphaFoldDB" id="A0A518CWJ2"/>
<dbReference type="EMBL" id="CP036290">
    <property type="protein sequence ID" value="QDU83580.1"/>
    <property type="molecule type" value="Genomic_DNA"/>
</dbReference>
<dbReference type="InterPro" id="IPR029026">
    <property type="entry name" value="tRNA_m1G_MTases_N"/>
</dbReference>
<dbReference type="PANTHER" id="PTHR42786:SF2">
    <property type="entry name" value="TRNA (CYTIDINE_URIDINE-2'-O-)-METHYLTRANSFERASE TRMJ"/>
    <property type="match status" value="1"/>
</dbReference>
<evidence type="ECO:0000256" key="2">
    <source>
        <dbReference type="ARBA" id="ARBA00022603"/>
    </source>
</evidence>
<dbReference type="GO" id="GO:0003723">
    <property type="term" value="F:RNA binding"/>
    <property type="evidence" value="ECO:0007669"/>
    <property type="project" value="InterPro"/>
</dbReference>
<proteinExistence type="inferred from homology"/>
<gene>
    <name evidence="6" type="primary">trmJ</name>
    <name evidence="6" type="ORF">Pla163_06790</name>
</gene>
<dbReference type="GO" id="GO:0002128">
    <property type="term" value="P:tRNA nucleoside ribose methylation"/>
    <property type="evidence" value="ECO:0007669"/>
    <property type="project" value="TreeGrafter"/>
</dbReference>
<evidence type="ECO:0000313" key="6">
    <source>
        <dbReference type="EMBL" id="QDU83580.1"/>
    </source>
</evidence>
<dbReference type="PIRSF" id="PIRSF004808">
    <property type="entry name" value="LasT"/>
    <property type="match status" value="1"/>
</dbReference>
<evidence type="ECO:0000256" key="1">
    <source>
        <dbReference type="ARBA" id="ARBA00007228"/>
    </source>
</evidence>
<name>A0A518CWJ2_9BACT</name>
<feature type="domain" description="tRNA/rRNA methyltransferase SpoU type" evidence="5">
    <location>
        <begin position="3"/>
        <end position="155"/>
    </location>
</feature>
<reference evidence="6 7" key="1">
    <citation type="submission" date="2019-02" db="EMBL/GenBank/DDBJ databases">
        <title>Deep-cultivation of Planctomycetes and their phenomic and genomic characterization uncovers novel biology.</title>
        <authorList>
            <person name="Wiegand S."/>
            <person name="Jogler M."/>
            <person name="Boedeker C."/>
            <person name="Pinto D."/>
            <person name="Vollmers J."/>
            <person name="Rivas-Marin E."/>
            <person name="Kohn T."/>
            <person name="Peeters S.H."/>
            <person name="Heuer A."/>
            <person name="Rast P."/>
            <person name="Oberbeckmann S."/>
            <person name="Bunk B."/>
            <person name="Jeske O."/>
            <person name="Meyerdierks A."/>
            <person name="Storesund J.E."/>
            <person name="Kallscheuer N."/>
            <person name="Luecker S."/>
            <person name="Lage O.M."/>
            <person name="Pohl T."/>
            <person name="Merkel B.J."/>
            <person name="Hornburger P."/>
            <person name="Mueller R.-W."/>
            <person name="Bruemmer F."/>
            <person name="Labrenz M."/>
            <person name="Spormann A.M."/>
            <person name="Op den Camp H."/>
            <person name="Overmann J."/>
            <person name="Amann R."/>
            <person name="Jetten M.S.M."/>
            <person name="Mascher T."/>
            <person name="Medema M.H."/>
            <person name="Devos D.P."/>
            <person name="Kaster A.-K."/>
            <person name="Ovreas L."/>
            <person name="Rohde M."/>
            <person name="Galperin M.Y."/>
            <person name="Jogler C."/>
        </authorList>
    </citation>
    <scope>NUCLEOTIDE SEQUENCE [LARGE SCALE GENOMIC DNA]</scope>
    <source>
        <strain evidence="6 7">Pla163</strain>
    </source>
</reference>
<evidence type="ECO:0000256" key="4">
    <source>
        <dbReference type="ARBA" id="ARBA00022691"/>
    </source>
</evidence>
<protein>
    <submittedName>
        <fullName evidence="6">tRNA (Cytidine/uridine-2'-O-)-methyltransferase TrmJ</fullName>
        <ecNumber evidence="6">2.1.1.200</ecNumber>
    </submittedName>
</protein>
<dbReference type="Gene3D" id="3.40.1280.10">
    <property type="match status" value="1"/>
</dbReference>
<dbReference type="RefSeq" id="WP_419186272.1">
    <property type="nucleotide sequence ID" value="NZ_CP036290.1"/>
</dbReference>
<dbReference type="InterPro" id="IPR004384">
    <property type="entry name" value="RNA_MeTrfase_TrmJ/LasT"/>
</dbReference>
<keyword evidence="4" id="KW-0949">S-adenosyl-L-methionine</keyword>
<dbReference type="GO" id="GO:0160206">
    <property type="term" value="F:tRNA (cytidine(32)/uridine(32)-2'-O)-methyltransferase activity"/>
    <property type="evidence" value="ECO:0007669"/>
    <property type="project" value="UniProtKB-EC"/>
</dbReference>
<dbReference type="InterPro" id="IPR001537">
    <property type="entry name" value="SpoU_MeTrfase"/>
</dbReference>
<keyword evidence="7" id="KW-1185">Reference proteome</keyword>
<dbReference type="PANTHER" id="PTHR42786">
    <property type="entry name" value="TRNA/RRNA METHYLTRANSFERASE"/>
    <property type="match status" value="1"/>
</dbReference>
<sequence>MKRVVLVRTAGPRNVGSVLRAAANFGPAEVWLVAPQRPSLLIHPEFEQMSHGVEDAAKRVQVVDTLQEALADRTHAIGFTARHHHHRVIEPFDRAADGIAERSADPDQRLALVFGSEESGLAGDETEQCHELCYLATSEEHGSLNLSMAVTVVLFGLFRPGQLASKTSRIAHLTGAERHYLVENVAATLSDAALSDAAARDILASVRRVLGRAPIESRDARAWHQIMRALGSHRTPADVGAAPDSDREAPGD</sequence>
<keyword evidence="2 6" id="KW-0489">Methyltransferase</keyword>
<keyword evidence="3 6" id="KW-0808">Transferase</keyword>
<organism evidence="6 7">
    <name type="scientific">Rohdeia mirabilis</name>
    <dbReference type="NCBI Taxonomy" id="2528008"/>
    <lineage>
        <taxon>Bacteria</taxon>
        <taxon>Pseudomonadati</taxon>
        <taxon>Planctomycetota</taxon>
        <taxon>Planctomycetia</taxon>
        <taxon>Planctomycetia incertae sedis</taxon>
        <taxon>Rohdeia</taxon>
    </lineage>
</organism>
<dbReference type="SUPFAM" id="SSF75217">
    <property type="entry name" value="alpha/beta knot"/>
    <property type="match status" value="1"/>
</dbReference>
<dbReference type="Proteomes" id="UP000319342">
    <property type="component" value="Chromosome"/>
</dbReference>
<dbReference type="InterPro" id="IPR029028">
    <property type="entry name" value="Alpha/beta_knot_MTases"/>
</dbReference>
<accession>A0A518CWJ2</accession>
<evidence type="ECO:0000313" key="7">
    <source>
        <dbReference type="Proteomes" id="UP000319342"/>
    </source>
</evidence>
<dbReference type="CDD" id="cd18093">
    <property type="entry name" value="SpoU-like_TrmJ"/>
    <property type="match status" value="1"/>
</dbReference>